<keyword evidence="3" id="KW-1185">Reference proteome</keyword>
<evidence type="ECO:0000313" key="2">
    <source>
        <dbReference type="EMBL" id="GMI47756.1"/>
    </source>
</evidence>
<organism evidence="2 3">
    <name type="scientific">Triparma columacea</name>
    <dbReference type="NCBI Taxonomy" id="722753"/>
    <lineage>
        <taxon>Eukaryota</taxon>
        <taxon>Sar</taxon>
        <taxon>Stramenopiles</taxon>
        <taxon>Ochrophyta</taxon>
        <taxon>Bolidophyceae</taxon>
        <taxon>Parmales</taxon>
        <taxon>Triparmaceae</taxon>
        <taxon>Triparma</taxon>
    </lineage>
</organism>
<sequence>MELRLHGQDDFPKPPSHPAPLSSLKSVPSKSRTPVSTSTVPRIRFVSEEIPSSSSSSELWDWEVPGSRVSDKFSDDESDGTVNSDDDDDWDTTVAEDGEMDDDSEEDSVWCGDVSDKRYGLTFSHSNLLLSSTTGEATKAGEEGEEEEREVMEMLREIEEEGDERWEIVKEGGGEWENV</sequence>
<dbReference type="EMBL" id="BRYA01000358">
    <property type="protein sequence ID" value="GMI47756.1"/>
    <property type="molecule type" value="Genomic_DNA"/>
</dbReference>
<feature type="compositionally biased region" description="Low complexity" evidence="1">
    <location>
        <begin position="20"/>
        <end position="31"/>
    </location>
</feature>
<feature type="compositionally biased region" description="Acidic residues" evidence="1">
    <location>
        <begin position="76"/>
        <end position="108"/>
    </location>
</feature>
<accession>A0A9W7LFA4</accession>
<feature type="region of interest" description="Disordered" evidence="1">
    <location>
        <begin position="1"/>
        <end position="109"/>
    </location>
</feature>
<feature type="compositionally biased region" description="Low complexity" evidence="1">
    <location>
        <begin position="48"/>
        <end position="58"/>
    </location>
</feature>
<gene>
    <name evidence="2" type="ORF">TrCOL_g5837</name>
</gene>
<feature type="compositionally biased region" description="Basic and acidic residues" evidence="1">
    <location>
        <begin position="1"/>
        <end position="12"/>
    </location>
</feature>
<protein>
    <submittedName>
        <fullName evidence="2">Uncharacterized protein</fullName>
    </submittedName>
</protein>
<reference evidence="3" key="1">
    <citation type="journal article" date="2023" name="Commun. Biol.">
        <title>Genome analysis of Parmales, the sister group of diatoms, reveals the evolutionary specialization of diatoms from phago-mixotrophs to photoautotrophs.</title>
        <authorList>
            <person name="Ban H."/>
            <person name="Sato S."/>
            <person name="Yoshikawa S."/>
            <person name="Yamada K."/>
            <person name="Nakamura Y."/>
            <person name="Ichinomiya M."/>
            <person name="Sato N."/>
            <person name="Blanc-Mathieu R."/>
            <person name="Endo H."/>
            <person name="Kuwata A."/>
            <person name="Ogata H."/>
        </authorList>
    </citation>
    <scope>NUCLEOTIDE SEQUENCE [LARGE SCALE GENOMIC DNA]</scope>
</reference>
<comment type="caution">
    <text evidence="2">The sequence shown here is derived from an EMBL/GenBank/DDBJ whole genome shotgun (WGS) entry which is preliminary data.</text>
</comment>
<name>A0A9W7LFA4_9STRA</name>
<dbReference type="AlphaFoldDB" id="A0A9W7LFA4"/>
<evidence type="ECO:0000256" key="1">
    <source>
        <dbReference type="SAM" id="MobiDB-lite"/>
    </source>
</evidence>
<proteinExistence type="predicted"/>
<dbReference type="Proteomes" id="UP001165065">
    <property type="component" value="Unassembled WGS sequence"/>
</dbReference>
<evidence type="ECO:0000313" key="3">
    <source>
        <dbReference type="Proteomes" id="UP001165065"/>
    </source>
</evidence>